<proteinExistence type="predicted"/>
<comment type="caution">
    <text evidence="4">The sequence shown here is derived from an EMBL/GenBank/DDBJ whole genome shotgun (WGS) entry which is preliminary data.</text>
</comment>
<dbReference type="AlphaFoldDB" id="X0U7N0"/>
<dbReference type="CDD" id="cd00590">
    <property type="entry name" value="RRM_SF"/>
    <property type="match status" value="1"/>
</dbReference>
<evidence type="ECO:0000256" key="2">
    <source>
        <dbReference type="SAM" id="MobiDB-lite"/>
    </source>
</evidence>
<evidence type="ECO:0000313" key="4">
    <source>
        <dbReference type="EMBL" id="GAF84485.1"/>
    </source>
</evidence>
<feature type="compositionally biased region" description="Basic and acidic residues" evidence="2">
    <location>
        <begin position="87"/>
        <end position="97"/>
    </location>
</feature>
<dbReference type="PANTHER" id="PTHR48027">
    <property type="entry name" value="HETEROGENEOUS NUCLEAR RIBONUCLEOPROTEIN 87F-RELATED"/>
    <property type="match status" value="1"/>
</dbReference>
<dbReference type="SUPFAM" id="SSF54928">
    <property type="entry name" value="RNA-binding domain, RBD"/>
    <property type="match status" value="1"/>
</dbReference>
<protein>
    <recommendedName>
        <fullName evidence="3">RRM domain-containing protein</fullName>
    </recommendedName>
</protein>
<sequence length="97" mass="10457">MKSLYVGNLAYGTTVVDLRAAFSPFGKLGSVRIASDRAGRPKGFAFVEMADESAASAATESLKGMQLHGHTMDIVESGPPAKRRSNWSRDRSGGRRR</sequence>
<dbReference type="GO" id="GO:0003723">
    <property type="term" value="F:RNA binding"/>
    <property type="evidence" value="ECO:0007669"/>
    <property type="project" value="UniProtKB-KW"/>
</dbReference>
<keyword evidence="1" id="KW-0694">RNA-binding</keyword>
<dbReference type="PROSITE" id="PS50102">
    <property type="entry name" value="RRM"/>
    <property type="match status" value="1"/>
</dbReference>
<evidence type="ECO:0000259" key="3">
    <source>
        <dbReference type="PROSITE" id="PS50102"/>
    </source>
</evidence>
<dbReference type="InterPro" id="IPR000504">
    <property type="entry name" value="RRM_dom"/>
</dbReference>
<gene>
    <name evidence="4" type="ORF">S01H1_02064</name>
</gene>
<evidence type="ECO:0000256" key="1">
    <source>
        <dbReference type="ARBA" id="ARBA00022884"/>
    </source>
</evidence>
<organism evidence="4">
    <name type="scientific">marine sediment metagenome</name>
    <dbReference type="NCBI Taxonomy" id="412755"/>
    <lineage>
        <taxon>unclassified sequences</taxon>
        <taxon>metagenomes</taxon>
        <taxon>ecological metagenomes</taxon>
    </lineage>
</organism>
<dbReference type="EMBL" id="BARS01000958">
    <property type="protein sequence ID" value="GAF84485.1"/>
    <property type="molecule type" value="Genomic_DNA"/>
</dbReference>
<dbReference type="Pfam" id="PF00076">
    <property type="entry name" value="RRM_1"/>
    <property type="match status" value="1"/>
</dbReference>
<feature type="region of interest" description="Disordered" evidence="2">
    <location>
        <begin position="67"/>
        <end position="97"/>
    </location>
</feature>
<dbReference type="InterPro" id="IPR035979">
    <property type="entry name" value="RBD_domain_sf"/>
</dbReference>
<name>X0U7N0_9ZZZZ</name>
<reference evidence="4" key="1">
    <citation type="journal article" date="2014" name="Front. Microbiol.">
        <title>High frequency of phylogenetically diverse reductive dehalogenase-homologous genes in deep subseafloor sedimentary metagenomes.</title>
        <authorList>
            <person name="Kawai M."/>
            <person name="Futagami T."/>
            <person name="Toyoda A."/>
            <person name="Takaki Y."/>
            <person name="Nishi S."/>
            <person name="Hori S."/>
            <person name="Arai W."/>
            <person name="Tsubouchi T."/>
            <person name="Morono Y."/>
            <person name="Uchiyama I."/>
            <person name="Ito T."/>
            <person name="Fujiyama A."/>
            <person name="Inagaki F."/>
            <person name="Takami H."/>
        </authorList>
    </citation>
    <scope>NUCLEOTIDE SEQUENCE</scope>
    <source>
        <strain evidence="4">Expedition CK06-06</strain>
    </source>
</reference>
<dbReference type="SMART" id="SM00360">
    <property type="entry name" value="RRM"/>
    <property type="match status" value="1"/>
</dbReference>
<feature type="domain" description="RRM" evidence="3">
    <location>
        <begin position="2"/>
        <end position="79"/>
    </location>
</feature>
<dbReference type="Gene3D" id="3.30.70.330">
    <property type="match status" value="1"/>
</dbReference>
<dbReference type="InterPro" id="IPR052462">
    <property type="entry name" value="SLIRP/GR-RBP-like"/>
</dbReference>
<dbReference type="InterPro" id="IPR012677">
    <property type="entry name" value="Nucleotide-bd_a/b_plait_sf"/>
</dbReference>
<accession>X0U7N0</accession>